<sequence>MFSSFVRFILFLIVCLTIAHAYPPLMSRGKWLSEHAARPHGIHNGEVYDYINFPDGNDSDVIGTNGFPTWLLRSRKFCCAPPL</sequence>
<keyword evidence="1" id="KW-0732">Signal</keyword>
<dbReference type="EMBL" id="CAJNOH010001008">
    <property type="protein sequence ID" value="CAF1162835.1"/>
    <property type="molecule type" value="Genomic_DNA"/>
</dbReference>
<accession>A0A815PKI3</accession>
<organism evidence="4 5">
    <name type="scientific">Rotaria sordida</name>
    <dbReference type="NCBI Taxonomy" id="392033"/>
    <lineage>
        <taxon>Eukaryota</taxon>
        <taxon>Metazoa</taxon>
        <taxon>Spiralia</taxon>
        <taxon>Gnathifera</taxon>
        <taxon>Rotifera</taxon>
        <taxon>Eurotatoria</taxon>
        <taxon>Bdelloidea</taxon>
        <taxon>Philodinida</taxon>
        <taxon>Philodinidae</taxon>
        <taxon>Rotaria</taxon>
    </lineage>
</organism>
<comment type="caution">
    <text evidence="4">The sequence shown here is derived from an EMBL/GenBank/DDBJ whole genome shotgun (WGS) entry which is preliminary data.</text>
</comment>
<dbReference type="Proteomes" id="UP000663854">
    <property type="component" value="Unassembled WGS sequence"/>
</dbReference>
<evidence type="ECO:0000256" key="1">
    <source>
        <dbReference type="SAM" id="SignalP"/>
    </source>
</evidence>
<gene>
    <name evidence="3" type="ORF">JXQ802_LOCUS37515</name>
    <name evidence="4" type="ORF">JXQ802_LOCUS37578</name>
    <name evidence="2" type="ORF">PYM288_LOCUS22839</name>
</gene>
<dbReference type="Proteomes" id="UP000663870">
    <property type="component" value="Unassembled WGS sequence"/>
</dbReference>
<name>A0A815PKI3_9BILA</name>
<evidence type="ECO:0000313" key="3">
    <source>
        <dbReference type="EMBL" id="CAF1449722.1"/>
    </source>
</evidence>
<evidence type="ECO:0000313" key="2">
    <source>
        <dbReference type="EMBL" id="CAF1162835.1"/>
    </source>
</evidence>
<reference evidence="4" key="1">
    <citation type="submission" date="2021-02" db="EMBL/GenBank/DDBJ databases">
        <authorList>
            <person name="Nowell W R."/>
        </authorList>
    </citation>
    <scope>NUCLEOTIDE SEQUENCE</scope>
</reference>
<evidence type="ECO:0000313" key="4">
    <source>
        <dbReference type="EMBL" id="CAF1450761.1"/>
    </source>
</evidence>
<proteinExistence type="predicted"/>
<evidence type="ECO:0000313" key="5">
    <source>
        <dbReference type="Proteomes" id="UP000663870"/>
    </source>
</evidence>
<protein>
    <submittedName>
        <fullName evidence="4">Uncharacterized protein</fullName>
    </submittedName>
</protein>
<feature type="chain" id="PRO_5036412097" evidence="1">
    <location>
        <begin position="22"/>
        <end position="83"/>
    </location>
</feature>
<feature type="signal peptide" evidence="1">
    <location>
        <begin position="1"/>
        <end position="21"/>
    </location>
</feature>
<keyword evidence="5" id="KW-1185">Reference proteome</keyword>
<dbReference type="AlphaFoldDB" id="A0A815PKI3"/>
<dbReference type="EMBL" id="CAJNOL010002019">
    <property type="protein sequence ID" value="CAF1450761.1"/>
    <property type="molecule type" value="Genomic_DNA"/>
</dbReference>
<dbReference type="EMBL" id="CAJNOL010002011">
    <property type="protein sequence ID" value="CAF1449722.1"/>
    <property type="molecule type" value="Genomic_DNA"/>
</dbReference>